<dbReference type="EMBL" id="QCZG01000006">
    <property type="protein sequence ID" value="PWA12685.1"/>
    <property type="molecule type" value="Genomic_DNA"/>
</dbReference>
<accession>A0A2U1K608</accession>
<feature type="compositionally biased region" description="Basic and acidic residues" evidence="1">
    <location>
        <begin position="30"/>
        <end position="43"/>
    </location>
</feature>
<proteinExistence type="predicted"/>
<name>A0A2U1K608_9BACI</name>
<feature type="compositionally biased region" description="Low complexity" evidence="1">
    <location>
        <begin position="75"/>
        <end position="89"/>
    </location>
</feature>
<dbReference type="OrthoDB" id="2991736at2"/>
<dbReference type="RefSeq" id="WP_116553676.1">
    <property type="nucleotide sequence ID" value="NZ_QCZG01000006.1"/>
</dbReference>
<protein>
    <submittedName>
        <fullName evidence="2">Uncharacterized protein</fullName>
    </submittedName>
</protein>
<sequence>MSDKKRRRAKEIHVDKLIVKANEVIFVDEDGNKKEPRNEEAPVMRDPWGFFFPPRPEQTEGTAEREEHTGEENQETANENQEANQEENQPGGWRWI</sequence>
<evidence type="ECO:0000256" key="1">
    <source>
        <dbReference type="SAM" id="MobiDB-lite"/>
    </source>
</evidence>
<feature type="region of interest" description="Disordered" evidence="1">
    <location>
        <begin position="28"/>
        <end position="96"/>
    </location>
</feature>
<evidence type="ECO:0000313" key="3">
    <source>
        <dbReference type="Proteomes" id="UP000245998"/>
    </source>
</evidence>
<dbReference type="AlphaFoldDB" id="A0A2U1K608"/>
<organism evidence="2 3">
    <name type="scientific">Pueribacillus theae</name>
    <dbReference type="NCBI Taxonomy" id="2171751"/>
    <lineage>
        <taxon>Bacteria</taxon>
        <taxon>Bacillati</taxon>
        <taxon>Bacillota</taxon>
        <taxon>Bacilli</taxon>
        <taxon>Bacillales</taxon>
        <taxon>Bacillaceae</taxon>
        <taxon>Pueribacillus</taxon>
    </lineage>
</organism>
<gene>
    <name evidence="2" type="ORF">DCC39_04410</name>
</gene>
<feature type="compositionally biased region" description="Basic and acidic residues" evidence="1">
    <location>
        <begin position="62"/>
        <end position="71"/>
    </location>
</feature>
<reference evidence="2 3" key="1">
    <citation type="submission" date="2018-04" db="EMBL/GenBank/DDBJ databases">
        <title>Camelliibacillus theae gen. nov., sp. nov., isolated from Pu'er tea.</title>
        <authorList>
            <person name="Niu L."/>
        </authorList>
    </citation>
    <scope>NUCLEOTIDE SEQUENCE [LARGE SCALE GENOMIC DNA]</scope>
    <source>
        <strain evidence="2 3">T8</strain>
    </source>
</reference>
<comment type="caution">
    <text evidence="2">The sequence shown here is derived from an EMBL/GenBank/DDBJ whole genome shotgun (WGS) entry which is preliminary data.</text>
</comment>
<keyword evidence="3" id="KW-1185">Reference proteome</keyword>
<evidence type="ECO:0000313" key="2">
    <source>
        <dbReference type="EMBL" id="PWA12685.1"/>
    </source>
</evidence>
<dbReference type="Proteomes" id="UP000245998">
    <property type="component" value="Unassembled WGS sequence"/>
</dbReference>